<gene>
    <name evidence="1" type="ORF">ERS013201_02535</name>
</gene>
<accession>A0A655YF53</accession>
<sequence>MIRPPATTTGSMCDTPVIKCLYTPFFSSAFSLVALLAELEKVFACAKALLSSCAVFFNARPVLVL</sequence>
<dbReference type="EMBL" id="CWQJ01000016">
    <property type="protein sequence ID" value="CSC39911.1"/>
    <property type="molecule type" value="Genomic_DNA"/>
</dbReference>
<dbReference type="Proteomes" id="UP000046067">
    <property type="component" value="Unassembled WGS sequence"/>
</dbReference>
<evidence type="ECO:0000313" key="2">
    <source>
        <dbReference type="Proteomes" id="UP000046067"/>
    </source>
</evidence>
<protein>
    <submittedName>
        <fullName evidence="1">Uncharacterized protein</fullName>
    </submittedName>
</protein>
<evidence type="ECO:0000313" key="1">
    <source>
        <dbReference type="EMBL" id="CSC39911.1"/>
    </source>
</evidence>
<name>A0A655YF53_VIBCL</name>
<reference evidence="1 2" key="1">
    <citation type="submission" date="2015-07" db="EMBL/GenBank/DDBJ databases">
        <authorList>
            <consortium name="Pathogen Informatics"/>
        </authorList>
    </citation>
    <scope>NUCLEOTIDE SEQUENCE [LARGE SCALE GENOMIC DNA]</scope>
    <source>
        <strain evidence="1 2">A325</strain>
    </source>
</reference>
<proteinExistence type="predicted"/>
<dbReference type="AlphaFoldDB" id="A0A655YF53"/>
<organism evidence="1 2">
    <name type="scientific">Vibrio cholerae</name>
    <dbReference type="NCBI Taxonomy" id="666"/>
    <lineage>
        <taxon>Bacteria</taxon>
        <taxon>Pseudomonadati</taxon>
        <taxon>Pseudomonadota</taxon>
        <taxon>Gammaproteobacteria</taxon>
        <taxon>Vibrionales</taxon>
        <taxon>Vibrionaceae</taxon>
        <taxon>Vibrio</taxon>
    </lineage>
</organism>